<reference evidence="2" key="2">
    <citation type="submission" date="2022-01" db="EMBL/GenBank/DDBJ databases">
        <authorList>
            <person name="Zhou L.Y."/>
        </authorList>
    </citation>
    <scope>NUCLEOTIDE SEQUENCE</scope>
    <source>
        <strain evidence="2">TLK-CK17</strain>
    </source>
</reference>
<sequence>MKRIHWENNNLHHPGGPCFNMLGFIENNGQPAFDNRFDAHASCITLDALCEDIPKRIEQLHTPLRFGDLVQLTANETPARRQQLQEAVFALMQEQQLIVRTQAGATCRAAHSLVAEDVIELPTQLWPLPNKPA</sequence>
<evidence type="ECO:0000259" key="1">
    <source>
        <dbReference type="Pfam" id="PF22560"/>
    </source>
</evidence>
<comment type="caution">
    <text evidence="2">The sequence shown here is derived from an EMBL/GenBank/DDBJ whole genome shotgun (WGS) entry which is preliminary data.</text>
</comment>
<dbReference type="Proteomes" id="UP001430796">
    <property type="component" value="Unassembled WGS sequence"/>
</dbReference>
<protein>
    <recommendedName>
        <fullName evidence="1">GMT-like wHTH domain-containing protein</fullName>
    </recommendedName>
</protein>
<dbReference type="Pfam" id="PF22560">
    <property type="entry name" value="GMT-wHTH"/>
    <property type="match status" value="1"/>
</dbReference>
<dbReference type="InterPro" id="IPR054339">
    <property type="entry name" value="GMT_wHTH"/>
</dbReference>
<reference evidence="2" key="1">
    <citation type="submission" date="2022-01" db="EMBL/GenBank/DDBJ databases">
        <title>Lysobacter chinensis sp. nov., a bacterium isolated from cow dung compost.</title>
        <authorList>
            <person name="Liu Y."/>
        </authorList>
    </citation>
    <scope>NUCLEOTIDE SEQUENCE</scope>
    <source>
        <strain evidence="2">TLK-CK17</strain>
    </source>
</reference>
<dbReference type="RefSeq" id="WP_237056926.1">
    <property type="nucleotide sequence ID" value="NZ_JAKJPO010000022.1"/>
</dbReference>
<keyword evidence="3" id="KW-1185">Reference proteome</keyword>
<evidence type="ECO:0000313" key="3">
    <source>
        <dbReference type="Proteomes" id="UP001430796"/>
    </source>
</evidence>
<organism evidence="2 3">
    <name type="scientific">Marilutibacter chinensis</name>
    <dbReference type="NCBI Taxonomy" id="2912247"/>
    <lineage>
        <taxon>Bacteria</taxon>
        <taxon>Pseudomonadati</taxon>
        <taxon>Pseudomonadota</taxon>
        <taxon>Gammaproteobacteria</taxon>
        <taxon>Lysobacterales</taxon>
        <taxon>Lysobacteraceae</taxon>
        <taxon>Marilutibacter</taxon>
    </lineage>
</organism>
<name>A0ABS9I017_9GAMM</name>
<accession>A0ABS9I017</accession>
<dbReference type="EMBL" id="JAKJPO010000022">
    <property type="protein sequence ID" value="MCF7223787.1"/>
    <property type="molecule type" value="Genomic_DNA"/>
</dbReference>
<gene>
    <name evidence="2" type="ORF">L3V18_18720</name>
</gene>
<feature type="domain" description="GMT-like wHTH" evidence="1">
    <location>
        <begin position="37"/>
        <end position="104"/>
    </location>
</feature>
<proteinExistence type="predicted"/>
<evidence type="ECO:0000313" key="2">
    <source>
        <dbReference type="EMBL" id="MCF7223787.1"/>
    </source>
</evidence>